<proteinExistence type="predicted"/>
<comment type="caution">
    <text evidence="1">The sequence shown here is derived from an EMBL/GenBank/DDBJ whole genome shotgun (WGS) entry which is preliminary data.</text>
</comment>
<dbReference type="EMBL" id="BOMF01000097">
    <property type="protein sequence ID" value="GID47901.1"/>
    <property type="molecule type" value="Genomic_DNA"/>
</dbReference>
<evidence type="ECO:0000313" key="1">
    <source>
        <dbReference type="EMBL" id="GID47901.1"/>
    </source>
</evidence>
<gene>
    <name evidence="1" type="ORF">Aca07nite_51760</name>
</gene>
<protein>
    <submittedName>
        <fullName evidence="1">Uncharacterized protein</fullName>
    </submittedName>
</protein>
<sequence length="63" mass="6552">MAVSLNVPFHPGDALVAAALPIALAVPDGDQRLSPTFPFRPAIPGFTDASPFDRLLAALGRNP</sequence>
<reference evidence="1" key="1">
    <citation type="submission" date="2021-01" db="EMBL/GenBank/DDBJ databases">
        <title>Whole genome shotgun sequence of Actinoplanes capillaceus NBRC 16408.</title>
        <authorList>
            <person name="Komaki H."/>
            <person name="Tamura T."/>
        </authorList>
    </citation>
    <scope>NUCLEOTIDE SEQUENCE [LARGE SCALE GENOMIC DNA]</scope>
    <source>
        <strain evidence="1">NBRC 16408</strain>
    </source>
</reference>
<accession>A0ABQ3WNS3</accession>
<organism evidence="1">
    <name type="scientific">Actinoplanes campanulatus</name>
    <dbReference type="NCBI Taxonomy" id="113559"/>
    <lineage>
        <taxon>Bacteria</taxon>
        <taxon>Bacillati</taxon>
        <taxon>Actinomycetota</taxon>
        <taxon>Actinomycetes</taxon>
        <taxon>Micromonosporales</taxon>
        <taxon>Micromonosporaceae</taxon>
        <taxon>Actinoplanes</taxon>
    </lineage>
</organism>
<dbReference type="RefSeq" id="WP_204298016.1">
    <property type="nucleotide sequence ID" value="NZ_BAAAGQ010000024.1"/>
</dbReference>
<name>A0ABQ3WNS3_9ACTN</name>